<feature type="transmembrane region" description="Helical" evidence="1">
    <location>
        <begin position="86"/>
        <end position="108"/>
    </location>
</feature>
<dbReference type="RefSeq" id="WP_239152040.1">
    <property type="nucleotide sequence ID" value="NZ_BOPG01000044.1"/>
</dbReference>
<proteinExistence type="predicted"/>
<keyword evidence="1" id="KW-0812">Transmembrane</keyword>
<comment type="caution">
    <text evidence="2">The sequence shown here is derived from an EMBL/GenBank/DDBJ whole genome shotgun (WGS) entry which is preliminary data.</text>
</comment>
<dbReference type="Proteomes" id="UP000612585">
    <property type="component" value="Unassembled WGS sequence"/>
</dbReference>
<gene>
    <name evidence="2" type="ORF">Vau01_066600</name>
</gene>
<keyword evidence="3" id="KW-1185">Reference proteome</keyword>
<evidence type="ECO:0000313" key="3">
    <source>
        <dbReference type="Proteomes" id="UP000612585"/>
    </source>
</evidence>
<sequence length="150" mass="15402">MNPNRTRSHAVTRALTRLQVDAVNPSASRPATTPASTPAIVSVVAVVCIAATLLLLVGGDPARAEPAPPAPPTPQDLPTVINNARLWIMGIIAAVATFFLTVGGARYMMAGGDPQEVERAKGSFKSAGIGYALALLAPVILTILNKILGG</sequence>
<dbReference type="EMBL" id="BOPG01000044">
    <property type="protein sequence ID" value="GIJ59144.1"/>
    <property type="molecule type" value="Genomic_DNA"/>
</dbReference>
<evidence type="ECO:0000313" key="2">
    <source>
        <dbReference type="EMBL" id="GIJ59144.1"/>
    </source>
</evidence>
<feature type="transmembrane region" description="Helical" evidence="1">
    <location>
        <begin position="39"/>
        <end position="59"/>
    </location>
</feature>
<reference evidence="2" key="1">
    <citation type="submission" date="2021-01" db="EMBL/GenBank/DDBJ databases">
        <title>Whole genome shotgun sequence of Virgisporangium aurantiacum NBRC 16421.</title>
        <authorList>
            <person name="Komaki H."/>
            <person name="Tamura T."/>
        </authorList>
    </citation>
    <scope>NUCLEOTIDE SEQUENCE</scope>
    <source>
        <strain evidence="2">NBRC 16421</strain>
    </source>
</reference>
<accession>A0A8J3Z871</accession>
<evidence type="ECO:0000256" key="1">
    <source>
        <dbReference type="SAM" id="Phobius"/>
    </source>
</evidence>
<dbReference type="Pfam" id="PF18895">
    <property type="entry name" value="T4SS_pilin"/>
    <property type="match status" value="1"/>
</dbReference>
<protein>
    <recommendedName>
        <fullName evidence="4">TrbC/VIRB2 family protein</fullName>
    </recommendedName>
</protein>
<name>A0A8J3Z871_9ACTN</name>
<keyword evidence="1" id="KW-1133">Transmembrane helix</keyword>
<dbReference type="InterPro" id="IPR043993">
    <property type="entry name" value="T4SS_pilin"/>
</dbReference>
<dbReference type="AlphaFoldDB" id="A0A8J3Z871"/>
<evidence type="ECO:0008006" key="4">
    <source>
        <dbReference type="Google" id="ProtNLM"/>
    </source>
</evidence>
<keyword evidence="1" id="KW-0472">Membrane</keyword>
<organism evidence="2 3">
    <name type="scientific">Virgisporangium aurantiacum</name>
    <dbReference type="NCBI Taxonomy" id="175570"/>
    <lineage>
        <taxon>Bacteria</taxon>
        <taxon>Bacillati</taxon>
        <taxon>Actinomycetota</taxon>
        <taxon>Actinomycetes</taxon>
        <taxon>Micromonosporales</taxon>
        <taxon>Micromonosporaceae</taxon>
        <taxon>Virgisporangium</taxon>
    </lineage>
</organism>
<feature type="transmembrane region" description="Helical" evidence="1">
    <location>
        <begin position="129"/>
        <end position="148"/>
    </location>
</feature>